<evidence type="ECO:0000313" key="2">
    <source>
        <dbReference type="Proteomes" id="UP001174909"/>
    </source>
</evidence>
<evidence type="ECO:0000313" key="1">
    <source>
        <dbReference type="EMBL" id="CAI8007830.1"/>
    </source>
</evidence>
<dbReference type="InterPro" id="IPR023198">
    <property type="entry name" value="PGP-like_dom2"/>
</dbReference>
<comment type="caution">
    <text evidence="1">The sequence shown here is derived from an EMBL/GenBank/DDBJ whole genome shotgun (WGS) entry which is preliminary data.</text>
</comment>
<protein>
    <submittedName>
        <fullName evidence="1">Glyceraldehyde 3-phosphate phosphatase</fullName>
    </submittedName>
</protein>
<sequence>MFFAEYERRVLRGAGVEVSQEQAWQIWRRIRKIDYGLALFDDTIPALNACRQMGLTVGLISNMNQSGDELADSMGLLPYIDLSITSHEVGAEKPNQLIFERALERAGARPERAVHVGDQITSDIAGAVNAGINAVLLDRDGNHKGYTAQPRITGLEELPALLERFQS</sequence>
<dbReference type="InterPro" id="IPR036412">
    <property type="entry name" value="HAD-like_sf"/>
</dbReference>
<dbReference type="PANTHER" id="PTHR46191">
    <property type="match status" value="1"/>
</dbReference>
<accession>A0AA35RAF5</accession>
<gene>
    <name evidence="1" type="ORF">GBAR_LOCUS5413</name>
</gene>
<dbReference type="Pfam" id="PF00702">
    <property type="entry name" value="Hydrolase"/>
    <property type="match status" value="1"/>
</dbReference>
<dbReference type="Gene3D" id="3.40.50.1000">
    <property type="entry name" value="HAD superfamily/HAD-like"/>
    <property type="match status" value="1"/>
</dbReference>
<name>A0AA35RAF5_GEOBA</name>
<dbReference type="NCBIfam" id="TIGR01549">
    <property type="entry name" value="HAD-SF-IA-v1"/>
    <property type="match status" value="1"/>
</dbReference>
<dbReference type="SUPFAM" id="SSF56784">
    <property type="entry name" value="HAD-like"/>
    <property type="match status" value="1"/>
</dbReference>
<dbReference type="AlphaFoldDB" id="A0AA35RAF5"/>
<dbReference type="InterPro" id="IPR051828">
    <property type="entry name" value="HAD-like_hydrolase_domain"/>
</dbReference>
<dbReference type="PANTHER" id="PTHR46191:SF2">
    <property type="entry name" value="HALOACID DEHALOGENASE-LIKE HYDROLASE DOMAIN-CONTAINING PROTEIN 3"/>
    <property type="match status" value="1"/>
</dbReference>
<keyword evidence="2" id="KW-1185">Reference proteome</keyword>
<dbReference type="InterPro" id="IPR023214">
    <property type="entry name" value="HAD_sf"/>
</dbReference>
<dbReference type="Gene3D" id="1.10.150.240">
    <property type="entry name" value="Putative phosphatase, domain 2"/>
    <property type="match status" value="1"/>
</dbReference>
<proteinExistence type="predicted"/>
<organism evidence="1 2">
    <name type="scientific">Geodia barretti</name>
    <name type="common">Barrett's horny sponge</name>
    <dbReference type="NCBI Taxonomy" id="519541"/>
    <lineage>
        <taxon>Eukaryota</taxon>
        <taxon>Metazoa</taxon>
        <taxon>Porifera</taxon>
        <taxon>Demospongiae</taxon>
        <taxon>Heteroscleromorpha</taxon>
        <taxon>Tetractinellida</taxon>
        <taxon>Astrophorina</taxon>
        <taxon>Geodiidae</taxon>
        <taxon>Geodia</taxon>
    </lineage>
</organism>
<reference evidence="1" key="1">
    <citation type="submission" date="2023-03" db="EMBL/GenBank/DDBJ databases">
        <authorList>
            <person name="Steffen K."/>
            <person name="Cardenas P."/>
        </authorList>
    </citation>
    <scope>NUCLEOTIDE SEQUENCE</scope>
</reference>
<dbReference type="Proteomes" id="UP001174909">
    <property type="component" value="Unassembled WGS sequence"/>
</dbReference>
<dbReference type="InterPro" id="IPR006439">
    <property type="entry name" value="HAD-SF_hydro_IA"/>
</dbReference>
<dbReference type="EMBL" id="CASHTH010000800">
    <property type="protein sequence ID" value="CAI8007830.1"/>
    <property type="molecule type" value="Genomic_DNA"/>
</dbReference>